<reference evidence="3" key="1">
    <citation type="submission" date="2016-10" db="EMBL/GenBank/DDBJ databases">
        <authorList>
            <person name="Varghese N."/>
            <person name="Submissions S."/>
        </authorList>
    </citation>
    <scope>NUCLEOTIDE SEQUENCE [LARGE SCALE GENOMIC DNA]</scope>
    <source>
        <strain evidence="3">DSM 15282</strain>
    </source>
</reference>
<dbReference type="AlphaFoldDB" id="A0A1I5C0Q3"/>
<evidence type="ECO:0000313" key="3">
    <source>
        <dbReference type="Proteomes" id="UP000199564"/>
    </source>
</evidence>
<organism evidence="2 3">
    <name type="scientific">Algoriphagus ornithinivorans</name>
    <dbReference type="NCBI Taxonomy" id="226506"/>
    <lineage>
        <taxon>Bacteria</taxon>
        <taxon>Pseudomonadati</taxon>
        <taxon>Bacteroidota</taxon>
        <taxon>Cytophagia</taxon>
        <taxon>Cytophagales</taxon>
        <taxon>Cyclobacteriaceae</taxon>
        <taxon>Algoriphagus</taxon>
    </lineage>
</organism>
<dbReference type="Proteomes" id="UP000199564">
    <property type="component" value="Unassembled WGS sequence"/>
</dbReference>
<sequence length="289" mass="32732">MKKNYCNILRLTLLFCIGFVFQLQAQTEKSLLWKISGNGLEKDSYVFGTIHMICPDQFLMNEEIKGAFTGTEQLVLELDMDDPELQQKMQAVSINSGMKNIQGEMKEEQSKALDQFLTQNYGAGLAQMGILKPFVLTSMVLMKQLPCDQMESYEFFFTQMAQQQGKEILGLEDVAFQVGIFDQIPLNIQLEELGKMVTTDESMKEFQTTVEAYVAQDLDKLYQTISDNPMTGNFSEILLDQRNENWIPVMKKQMEEKSTFFAVGSGHLAGQKGVLNLLKEAGYTLSPVN</sequence>
<feature type="signal peptide" evidence="1">
    <location>
        <begin position="1"/>
        <end position="25"/>
    </location>
</feature>
<keyword evidence="1" id="KW-0732">Signal</keyword>
<feature type="chain" id="PRO_5011550161" description="TraB family protein" evidence="1">
    <location>
        <begin position="26"/>
        <end position="289"/>
    </location>
</feature>
<proteinExistence type="predicted"/>
<protein>
    <recommendedName>
        <fullName evidence="4">TraB family protein</fullName>
    </recommendedName>
</protein>
<evidence type="ECO:0000313" key="2">
    <source>
        <dbReference type="EMBL" id="SFN80623.1"/>
    </source>
</evidence>
<keyword evidence="3" id="KW-1185">Reference proteome</keyword>
<dbReference type="PANTHER" id="PTHR40590:SF1">
    <property type="entry name" value="CYTOPLASMIC PROTEIN"/>
    <property type="match status" value="1"/>
</dbReference>
<dbReference type="PANTHER" id="PTHR40590">
    <property type="entry name" value="CYTOPLASMIC PROTEIN-RELATED"/>
    <property type="match status" value="1"/>
</dbReference>
<dbReference type="InterPro" id="IPR002816">
    <property type="entry name" value="TraB/PrgY/GumN_fam"/>
</dbReference>
<dbReference type="EMBL" id="FOVW01000002">
    <property type="protein sequence ID" value="SFN80623.1"/>
    <property type="molecule type" value="Genomic_DNA"/>
</dbReference>
<dbReference type="InterPro" id="IPR047111">
    <property type="entry name" value="YbaP-like"/>
</dbReference>
<evidence type="ECO:0000256" key="1">
    <source>
        <dbReference type="SAM" id="SignalP"/>
    </source>
</evidence>
<name>A0A1I5C0Q3_9BACT</name>
<dbReference type="RefSeq" id="WP_091649997.1">
    <property type="nucleotide sequence ID" value="NZ_FOVW01000002.1"/>
</dbReference>
<dbReference type="STRING" id="226506.SAMN04488519_102114"/>
<dbReference type="CDD" id="cd14789">
    <property type="entry name" value="Tiki"/>
    <property type="match status" value="1"/>
</dbReference>
<evidence type="ECO:0008006" key="4">
    <source>
        <dbReference type="Google" id="ProtNLM"/>
    </source>
</evidence>
<dbReference type="Pfam" id="PF01963">
    <property type="entry name" value="TraB_PrgY_gumN"/>
    <property type="match status" value="1"/>
</dbReference>
<gene>
    <name evidence="2" type="ORF">SAMN04488519_102114</name>
</gene>
<accession>A0A1I5C0Q3</accession>